<protein>
    <submittedName>
        <fullName evidence="1">4619_t:CDS:1</fullName>
    </submittedName>
</protein>
<proteinExistence type="predicted"/>
<evidence type="ECO:0000313" key="1">
    <source>
        <dbReference type="EMBL" id="CAG8853131.1"/>
    </source>
</evidence>
<dbReference type="Proteomes" id="UP000789901">
    <property type="component" value="Unassembled WGS sequence"/>
</dbReference>
<evidence type="ECO:0000313" key="2">
    <source>
        <dbReference type="Proteomes" id="UP000789901"/>
    </source>
</evidence>
<accession>A0ABN7XE65</accession>
<reference evidence="1 2" key="1">
    <citation type="submission" date="2021-06" db="EMBL/GenBank/DDBJ databases">
        <authorList>
            <person name="Kallberg Y."/>
            <person name="Tangrot J."/>
            <person name="Rosling A."/>
        </authorList>
    </citation>
    <scope>NUCLEOTIDE SEQUENCE [LARGE SCALE GENOMIC DNA]</scope>
    <source>
        <strain evidence="1 2">120-4 pot B 10/14</strain>
    </source>
</reference>
<sequence>IQKQHQRIHYSAQGQSLENSLYNTKDRIYYSAKSTKEQILENSLPNDEGVQEITSIKSLQSAKSAKRQNAREFTIQY</sequence>
<keyword evidence="2" id="KW-1185">Reference proteome</keyword>
<comment type="caution">
    <text evidence="1">The sequence shown here is derived from an EMBL/GenBank/DDBJ whole genome shotgun (WGS) entry which is preliminary data.</text>
</comment>
<gene>
    <name evidence="1" type="ORF">GMARGA_LOCUS41952</name>
</gene>
<name>A0ABN7XE65_GIGMA</name>
<feature type="non-terminal residue" evidence="1">
    <location>
        <position position="1"/>
    </location>
</feature>
<organism evidence="1 2">
    <name type="scientific">Gigaspora margarita</name>
    <dbReference type="NCBI Taxonomy" id="4874"/>
    <lineage>
        <taxon>Eukaryota</taxon>
        <taxon>Fungi</taxon>
        <taxon>Fungi incertae sedis</taxon>
        <taxon>Mucoromycota</taxon>
        <taxon>Glomeromycotina</taxon>
        <taxon>Glomeromycetes</taxon>
        <taxon>Diversisporales</taxon>
        <taxon>Gigasporaceae</taxon>
        <taxon>Gigaspora</taxon>
    </lineage>
</organism>
<dbReference type="EMBL" id="CAJVQB010120306">
    <property type="protein sequence ID" value="CAG8853131.1"/>
    <property type="molecule type" value="Genomic_DNA"/>
</dbReference>